<evidence type="ECO:0000313" key="3">
    <source>
        <dbReference type="Proteomes" id="UP000481583"/>
    </source>
</evidence>
<dbReference type="InterPro" id="IPR004360">
    <property type="entry name" value="Glyas_Fos-R_dOase_dom"/>
</dbReference>
<dbReference type="PROSITE" id="PS51819">
    <property type="entry name" value="VOC"/>
    <property type="match status" value="2"/>
</dbReference>
<name>A0A6G4UCT4_9ACTN</name>
<comment type="caution">
    <text evidence="2">The sequence shown here is derived from an EMBL/GenBank/DDBJ whole genome shotgun (WGS) entry which is preliminary data.</text>
</comment>
<dbReference type="PANTHER" id="PTHR33993">
    <property type="entry name" value="GLYOXALASE-RELATED"/>
    <property type="match status" value="1"/>
</dbReference>
<keyword evidence="3" id="KW-1185">Reference proteome</keyword>
<dbReference type="CDD" id="cd07247">
    <property type="entry name" value="SgaA_N_like"/>
    <property type="match status" value="1"/>
</dbReference>
<feature type="domain" description="VOC" evidence="1">
    <location>
        <begin position="141"/>
        <end position="259"/>
    </location>
</feature>
<dbReference type="Proteomes" id="UP000481583">
    <property type="component" value="Unassembled WGS sequence"/>
</dbReference>
<dbReference type="SUPFAM" id="SSF54593">
    <property type="entry name" value="Glyoxalase/Bleomycin resistance protein/Dihydroxybiphenyl dioxygenase"/>
    <property type="match status" value="1"/>
</dbReference>
<dbReference type="InterPro" id="IPR052164">
    <property type="entry name" value="Anthracycline_SecMetBiosynth"/>
</dbReference>
<reference evidence="2 3" key="1">
    <citation type="submission" date="2020-02" db="EMBL/GenBank/DDBJ databases">
        <title>Whole-genome analyses of novel actinobacteria.</title>
        <authorList>
            <person name="Sahin N."/>
        </authorList>
    </citation>
    <scope>NUCLEOTIDE SEQUENCE [LARGE SCALE GENOMIC DNA]</scope>
    <source>
        <strain evidence="2 3">A7024</strain>
    </source>
</reference>
<dbReference type="Pfam" id="PF00903">
    <property type="entry name" value="Glyoxalase"/>
    <property type="match status" value="2"/>
</dbReference>
<dbReference type="InterPro" id="IPR037523">
    <property type="entry name" value="VOC_core"/>
</dbReference>
<dbReference type="Gene3D" id="3.10.180.10">
    <property type="entry name" value="2,3-Dihydroxybiphenyl 1,2-Dioxygenase, domain 1"/>
    <property type="match status" value="2"/>
</dbReference>
<dbReference type="EMBL" id="JAAKZV010000267">
    <property type="protein sequence ID" value="NGN69188.1"/>
    <property type="molecule type" value="Genomic_DNA"/>
</dbReference>
<proteinExistence type="predicted"/>
<dbReference type="PANTHER" id="PTHR33993:SF10">
    <property type="entry name" value="CONSERVED PROTEIN"/>
    <property type="match status" value="1"/>
</dbReference>
<dbReference type="AlphaFoldDB" id="A0A6G4UCT4"/>
<sequence>MTSATEGTPIWADATYPDLDKAREFYGDLFGWTFQSAGEEYGNYTQAFTADGQAAAALAPPMPGGEDEPTGWTLHLATPDAAATAAKIKANGGQVQMEPMQVGPFGTMALATDPTGVAFGLWQADQHVGFPPPGEQPQPGAFCWAEVNTSDAAKTDAFFPAVFGYSAQKMAGEEMDYAVWSVPGQDMPAMGRMATAGSDMPADALPPLNICFAVADADAAVATVRKHGGQVVWGPEDSPFGRLATVKEPQGAVFTVIDVTKTEGEMPEFA</sequence>
<dbReference type="InterPro" id="IPR029068">
    <property type="entry name" value="Glyas_Bleomycin-R_OHBP_Dase"/>
</dbReference>
<gene>
    <name evidence="2" type="ORF">G5C51_35535</name>
</gene>
<organism evidence="2 3">
    <name type="scientific">Streptomyces coryli</name>
    <dbReference type="NCBI Taxonomy" id="1128680"/>
    <lineage>
        <taxon>Bacteria</taxon>
        <taxon>Bacillati</taxon>
        <taxon>Actinomycetota</taxon>
        <taxon>Actinomycetes</taxon>
        <taxon>Kitasatosporales</taxon>
        <taxon>Streptomycetaceae</taxon>
        <taxon>Streptomyces</taxon>
    </lineage>
</organism>
<protein>
    <submittedName>
        <fullName evidence="2">VOC family protein</fullName>
    </submittedName>
</protein>
<feature type="domain" description="VOC" evidence="1">
    <location>
        <begin position="8"/>
        <end position="124"/>
    </location>
</feature>
<dbReference type="RefSeq" id="WP_165243888.1">
    <property type="nucleotide sequence ID" value="NZ_JAAKZV010000267.1"/>
</dbReference>
<accession>A0A6G4UCT4</accession>
<evidence type="ECO:0000259" key="1">
    <source>
        <dbReference type="PROSITE" id="PS51819"/>
    </source>
</evidence>
<evidence type="ECO:0000313" key="2">
    <source>
        <dbReference type="EMBL" id="NGN69188.1"/>
    </source>
</evidence>